<reference evidence="4 5" key="1">
    <citation type="submission" date="2017-04" db="EMBL/GenBank/DDBJ databases">
        <authorList>
            <person name="Afonso C.L."/>
            <person name="Miller P.J."/>
            <person name="Scott M.A."/>
            <person name="Spackman E."/>
            <person name="Goraichik I."/>
            <person name="Dimitrov K.M."/>
            <person name="Suarez D.L."/>
            <person name="Swayne D.E."/>
        </authorList>
    </citation>
    <scope>NUCLEOTIDE SEQUENCE [LARGE SCALE GENOMIC DNA]</scope>
    <source>
        <strain evidence="4 5">DSM 22418</strain>
    </source>
</reference>
<name>A0A1X7L8S7_9SPHI</name>
<accession>A0A1X7L8S7</accession>
<evidence type="ECO:0000313" key="5">
    <source>
        <dbReference type="Proteomes" id="UP000192980"/>
    </source>
</evidence>
<evidence type="ECO:0000256" key="1">
    <source>
        <dbReference type="SAM" id="MobiDB-lite"/>
    </source>
</evidence>
<organism evidence="4 5">
    <name type="scientific">Sphingobacterium psychroaquaticum</name>
    <dbReference type="NCBI Taxonomy" id="561061"/>
    <lineage>
        <taxon>Bacteria</taxon>
        <taxon>Pseudomonadati</taxon>
        <taxon>Bacteroidota</taxon>
        <taxon>Sphingobacteriia</taxon>
        <taxon>Sphingobacteriales</taxon>
        <taxon>Sphingobacteriaceae</taxon>
        <taxon>Sphingobacterium</taxon>
    </lineage>
</organism>
<protein>
    <submittedName>
        <fullName evidence="4">Outer membrane protein beta-barrel family protein</fullName>
    </submittedName>
</protein>
<dbReference type="STRING" id="561061.SAMN05660862_3710"/>
<evidence type="ECO:0000256" key="2">
    <source>
        <dbReference type="SAM" id="SignalP"/>
    </source>
</evidence>
<dbReference type="SUPFAM" id="SSF56935">
    <property type="entry name" value="Porins"/>
    <property type="match status" value="1"/>
</dbReference>
<dbReference type="Proteomes" id="UP000192980">
    <property type="component" value="Unassembled WGS sequence"/>
</dbReference>
<feature type="chain" id="PRO_5013005089" evidence="2">
    <location>
        <begin position="21"/>
        <end position="920"/>
    </location>
</feature>
<feature type="signal peptide" evidence="2">
    <location>
        <begin position="1"/>
        <end position="20"/>
    </location>
</feature>
<evidence type="ECO:0000259" key="3">
    <source>
        <dbReference type="Pfam" id="PF14905"/>
    </source>
</evidence>
<dbReference type="EMBL" id="FXAU01000008">
    <property type="protein sequence ID" value="SMG49894.1"/>
    <property type="molecule type" value="Genomic_DNA"/>
</dbReference>
<feature type="compositionally biased region" description="Polar residues" evidence="1">
    <location>
        <begin position="430"/>
        <end position="442"/>
    </location>
</feature>
<feature type="region of interest" description="Disordered" evidence="1">
    <location>
        <begin position="405"/>
        <end position="442"/>
    </location>
</feature>
<keyword evidence="2" id="KW-0732">Signal</keyword>
<keyword evidence="5" id="KW-1185">Reference proteome</keyword>
<sequence>MRRLTFMLCCFLFCSMDLLGQTKVVGEVVDDGERTTKLVHATVMLLQAKDSILVAHTRVDLEGRFSLMRPDTADYLLVVSYPKFGAVVKNVIGNKDLNLGQVALTSVSHLLEEIVVTGKIPIVIKGDTTEYNASSFTVEKNAKVQDLLRVLPGITVDANGQITAQGKKVEKVLVDGEEFFGNDPTLVTKNIRSDMVDKVQVYEKKTEEAERTGVDDGQRLQTINLKLKEDAKKGVFGKIDAGGGGDKSAGYYTGKVAVNKFSGSQKIGFYALGSNDGTVSLNWEDSDKFGFSNMSTEVGDDGGMYFSWSGDEMDYWDGRGKPKAWSTGVSFADSWKGGKHKVNMSYKLGHTEKDEVAAVLSQENAKDSILNSNDNSTNFSSNDKHRFNGRYDLNIDSLTTATFSMGASKGKSESDRTRKARNSDGDDVTLNDNTSSQHTTTDKQGFNYSVYLTRKFRKEGRSFSLRANGEVNEDKGNGFLQSTTNLYNAGELHSKQEIDQRKEMISKRTGFRSSLTYSEPITKKLTSSLQYEFSRSNASSVNNSYNKIDGEYDDLDLEFSNDFDFNTTRHGANLSFNYRSDLLDAGVTNSFRNDNLYQVNNYQKLDLNRDYFTYSPSVFLRYKLSKSKSVGLRFNRYNNLPSLSQVQPLKQNTDPLNIIVGNENLKPSQSNEYGLSYNAYNPLKDRYSYANVGWSQQFNNIQQNITIAEGIRTFFYTNLEDVGQTFRFYGGTGMNVWKKKKVRINLELSGGYNNYFNYINGDLSENNNMNYAFSLGFNRYAKKGLDFDVGFRPRYNVLKNSLQPNLNSNGFEYGLTGNLAYFLPLKIKVYSDMDYTYQAPTGVFNEKFDRLLWKPGVSKKFLKNESLTMDFYVQDALNQNVGFSRRQNGSTLVQERYNTIGRFFMLQVSWDFTSMKGGAE</sequence>
<evidence type="ECO:0000313" key="4">
    <source>
        <dbReference type="EMBL" id="SMG49894.1"/>
    </source>
</evidence>
<dbReference type="AlphaFoldDB" id="A0A1X7L8S7"/>
<gene>
    <name evidence="4" type="ORF">SAMN05660862_3710</name>
</gene>
<feature type="domain" description="Outer membrane protein beta-barrel" evidence="3">
    <location>
        <begin position="454"/>
        <end position="910"/>
    </location>
</feature>
<dbReference type="Pfam" id="PF14905">
    <property type="entry name" value="OMP_b-brl_3"/>
    <property type="match status" value="1"/>
</dbReference>
<proteinExistence type="predicted"/>
<feature type="compositionally biased region" description="Basic and acidic residues" evidence="1">
    <location>
        <begin position="410"/>
        <end position="424"/>
    </location>
</feature>
<dbReference type="InterPro" id="IPR041700">
    <property type="entry name" value="OMP_b-brl_3"/>
</dbReference>